<dbReference type="Pfam" id="PF25129">
    <property type="entry name" value="Pyr4-TMTC"/>
    <property type="match status" value="1"/>
</dbReference>
<dbReference type="PANTHER" id="PTHR42038:SF2">
    <property type="entry name" value="TERPENE CYCLASE AUSL"/>
    <property type="match status" value="1"/>
</dbReference>
<dbReference type="RefSeq" id="WP_077131695.1">
    <property type="nucleotide sequence ID" value="NZ_CP014263.1"/>
</dbReference>
<evidence type="ECO:0000256" key="2">
    <source>
        <dbReference type="ARBA" id="ARBA00022692"/>
    </source>
</evidence>
<keyword evidence="2 5" id="KW-0812">Transmembrane</keyword>
<keyword evidence="7" id="KW-1185">Reference proteome</keyword>
<gene>
    <name evidence="6" type="ORF">AWR27_13650</name>
</gene>
<dbReference type="PANTHER" id="PTHR42038">
    <property type="match status" value="1"/>
</dbReference>
<feature type="transmembrane region" description="Helical" evidence="5">
    <location>
        <begin position="162"/>
        <end position="185"/>
    </location>
</feature>
<dbReference type="OrthoDB" id="821476at2"/>
<feature type="transmembrane region" description="Helical" evidence="5">
    <location>
        <begin position="47"/>
        <end position="64"/>
    </location>
</feature>
<dbReference type="InterPro" id="IPR039020">
    <property type="entry name" value="PaxB-like"/>
</dbReference>
<evidence type="ECO:0000256" key="1">
    <source>
        <dbReference type="ARBA" id="ARBA00004141"/>
    </source>
</evidence>
<evidence type="ECO:0000313" key="7">
    <source>
        <dbReference type="Proteomes" id="UP000187941"/>
    </source>
</evidence>
<feature type="transmembrane region" description="Helical" evidence="5">
    <location>
        <begin position="16"/>
        <end position="35"/>
    </location>
</feature>
<dbReference type="EMBL" id="CP014263">
    <property type="protein sequence ID" value="AQG80269.1"/>
    <property type="molecule type" value="Genomic_DNA"/>
</dbReference>
<keyword evidence="4 5" id="KW-0472">Membrane</keyword>
<dbReference type="KEGG" id="smon:AWR27_13650"/>
<protein>
    <submittedName>
        <fullName evidence="6">Uncharacterized protein</fullName>
    </submittedName>
</protein>
<organism evidence="6 7">
    <name type="scientific">Spirosoma montaniterrae</name>
    <dbReference type="NCBI Taxonomy" id="1178516"/>
    <lineage>
        <taxon>Bacteria</taxon>
        <taxon>Pseudomonadati</taxon>
        <taxon>Bacteroidota</taxon>
        <taxon>Cytophagia</taxon>
        <taxon>Cytophagales</taxon>
        <taxon>Cytophagaceae</taxon>
        <taxon>Spirosoma</taxon>
    </lineage>
</organism>
<sequence>MDQPLINFRDYSPVGLLFNGIGCLLWVVAYVVLVIEIRRKKFVEMPAYVAGANIGWEFVWSFIYHPNTGLLYSLSYQAAFFLDCYIFYATLRYGTKQQIHPELTKYFKLFCIINFGFWILFCFMHRTEGYDTLNGANSGYIINVILSLQCLFLLLQTKDTSLFSMLLAWSKMLGTGFITISLFFFFPESRFVQLLGIACFVLDSVYIYSLWRRHGKLI</sequence>
<evidence type="ECO:0000256" key="3">
    <source>
        <dbReference type="ARBA" id="ARBA00022989"/>
    </source>
</evidence>
<keyword evidence="3 5" id="KW-1133">Transmembrane helix</keyword>
<feature type="transmembrane region" description="Helical" evidence="5">
    <location>
        <begin position="191"/>
        <end position="211"/>
    </location>
</feature>
<dbReference type="AlphaFoldDB" id="A0A1P9WY20"/>
<evidence type="ECO:0000256" key="5">
    <source>
        <dbReference type="SAM" id="Phobius"/>
    </source>
</evidence>
<evidence type="ECO:0000256" key="4">
    <source>
        <dbReference type="ARBA" id="ARBA00023136"/>
    </source>
</evidence>
<reference evidence="6 7" key="1">
    <citation type="submission" date="2016-01" db="EMBL/GenBank/DDBJ databases">
        <authorList>
            <person name="Oliw E.H."/>
        </authorList>
    </citation>
    <scope>NUCLEOTIDE SEQUENCE [LARGE SCALE GENOMIC DNA]</scope>
    <source>
        <strain evidence="6 7">DY10</strain>
    </source>
</reference>
<feature type="transmembrane region" description="Helical" evidence="5">
    <location>
        <begin position="106"/>
        <end position="126"/>
    </location>
</feature>
<evidence type="ECO:0000313" key="6">
    <source>
        <dbReference type="EMBL" id="AQG80269.1"/>
    </source>
</evidence>
<dbReference type="STRING" id="1178516.AWR27_13650"/>
<feature type="transmembrane region" description="Helical" evidence="5">
    <location>
        <begin position="70"/>
        <end position="94"/>
    </location>
</feature>
<dbReference type="GO" id="GO:0016020">
    <property type="term" value="C:membrane"/>
    <property type="evidence" value="ECO:0007669"/>
    <property type="project" value="UniProtKB-SubCell"/>
</dbReference>
<dbReference type="GO" id="GO:0016829">
    <property type="term" value="F:lyase activity"/>
    <property type="evidence" value="ECO:0007669"/>
    <property type="project" value="InterPro"/>
</dbReference>
<comment type="subcellular location">
    <subcellularLocation>
        <location evidence="1">Membrane</location>
        <topology evidence="1">Multi-pass membrane protein</topology>
    </subcellularLocation>
</comment>
<accession>A0A1P9WY20</accession>
<proteinExistence type="predicted"/>
<dbReference type="Proteomes" id="UP000187941">
    <property type="component" value="Chromosome"/>
</dbReference>
<feature type="transmembrane region" description="Helical" evidence="5">
    <location>
        <begin position="138"/>
        <end position="155"/>
    </location>
</feature>
<name>A0A1P9WY20_9BACT</name>